<evidence type="ECO:0000256" key="1">
    <source>
        <dbReference type="SAM" id="Phobius"/>
    </source>
</evidence>
<feature type="domain" description="MacB-like periplasmic core" evidence="2">
    <location>
        <begin position="104"/>
        <end position="170"/>
    </location>
</feature>
<sequence length="194" mass="20786">MNPPGRLDSVSGRALMDVLHQLNADGHTVIIVTHDREVAQQAQRIVEISDGQVVADSTHGARDNRGIPRLPAVQDNGRASLSRSIGESVRMAWRSLLGHRMRAFLSMLGIIIGISSVVSSMAVGEGARQSIMNEIGKLGNTTLEIRPGTGWGSKRPDMERALSLDDIASLGKQSWVLGGVADRLQHDDRGAPGV</sequence>
<dbReference type="Proteomes" id="UP000254863">
    <property type="component" value="Unassembled WGS sequence"/>
</dbReference>
<dbReference type="PANTHER" id="PTHR30572">
    <property type="entry name" value="MEMBRANE COMPONENT OF TRANSPORTER-RELATED"/>
    <property type="match status" value="1"/>
</dbReference>
<accession>A0A7H4PMD2</accession>
<evidence type="ECO:0000313" key="4">
    <source>
        <dbReference type="Proteomes" id="UP000254863"/>
    </source>
</evidence>
<keyword evidence="3" id="KW-0378">Hydrolase</keyword>
<dbReference type="EC" id="3.6.3.-" evidence="3"/>
<reference evidence="3 4" key="1">
    <citation type="submission" date="2018-06" db="EMBL/GenBank/DDBJ databases">
        <authorList>
            <consortium name="Pathogen Informatics"/>
            <person name="Doyle S."/>
        </authorList>
    </citation>
    <scope>NUCLEOTIDE SEQUENCE [LARGE SCALE GENOMIC DNA]</scope>
    <source>
        <strain evidence="3 4">NCTC11685</strain>
    </source>
</reference>
<proteinExistence type="predicted"/>
<dbReference type="GO" id="GO:0016787">
    <property type="term" value="F:hydrolase activity"/>
    <property type="evidence" value="ECO:0007669"/>
    <property type="project" value="UniProtKB-KW"/>
</dbReference>
<dbReference type="InterPro" id="IPR025857">
    <property type="entry name" value="MacB_PCD"/>
</dbReference>
<dbReference type="GO" id="GO:0005524">
    <property type="term" value="F:ATP binding"/>
    <property type="evidence" value="ECO:0007669"/>
    <property type="project" value="UniProtKB-KW"/>
</dbReference>
<protein>
    <submittedName>
        <fullName evidence="3">Macrolide export ATP-binding/permease MacB</fullName>
        <ecNumber evidence="3">3.6.3.-</ecNumber>
    </submittedName>
</protein>
<comment type="caution">
    <text evidence="3">The sequence shown here is derived from an EMBL/GenBank/DDBJ whole genome shotgun (WGS) entry which is preliminary data.</text>
</comment>
<dbReference type="PANTHER" id="PTHR30572:SF14">
    <property type="entry name" value="MACROLIDE EXPORT ATP-BINDING_PERMEASE PROTEIN MACB"/>
    <property type="match status" value="1"/>
</dbReference>
<evidence type="ECO:0000313" key="3">
    <source>
        <dbReference type="EMBL" id="STW79555.1"/>
    </source>
</evidence>
<dbReference type="InterPro" id="IPR027417">
    <property type="entry name" value="P-loop_NTPase"/>
</dbReference>
<keyword evidence="3" id="KW-0067">ATP-binding</keyword>
<dbReference type="GO" id="GO:0005886">
    <property type="term" value="C:plasma membrane"/>
    <property type="evidence" value="ECO:0007669"/>
    <property type="project" value="TreeGrafter"/>
</dbReference>
<gene>
    <name evidence="3" type="primary">macB_5</name>
    <name evidence="3" type="ORF">NCTC11685_06886</name>
</gene>
<organism evidence="3 4">
    <name type="scientific">Klebsiella michiganensis</name>
    <dbReference type="NCBI Taxonomy" id="1134687"/>
    <lineage>
        <taxon>Bacteria</taxon>
        <taxon>Pseudomonadati</taxon>
        <taxon>Pseudomonadota</taxon>
        <taxon>Gammaproteobacteria</taxon>
        <taxon>Enterobacterales</taxon>
        <taxon>Enterobacteriaceae</taxon>
        <taxon>Klebsiella/Raoultella group</taxon>
        <taxon>Klebsiella</taxon>
    </lineage>
</organism>
<keyword evidence="1" id="KW-1133">Transmembrane helix</keyword>
<keyword evidence="3" id="KW-0547">Nucleotide-binding</keyword>
<dbReference type="EMBL" id="UGMS01000004">
    <property type="protein sequence ID" value="STW79555.1"/>
    <property type="molecule type" value="Genomic_DNA"/>
</dbReference>
<keyword evidence="1" id="KW-0812">Transmembrane</keyword>
<name>A0A7H4PMD2_9ENTR</name>
<feature type="transmembrane region" description="Helical" evidence="1">
    <location>
        <begin position="103"/>
        <end position="123"/>
    </location>
</feature>
<keyword evidence="1" id="KW-0472">Membrane</keyword>
<dbReference type="Gene3D" id="3.40.50.300">
    <property type="entry name" value="P-loop containing nucleotide triphosphate hydrolases"/>
    <property type="match status" value="1"/>
</dbReference>
<dbReference type="AlphaFoldDB" id="A0A7H4PMD2"/>
<dbReference type="GO" id="GO:0022857">
    <property type="term" value="F:transmembrane transporter activity"/>
    <property type="evidence" value="ECO:0007669"/>
    <property type="project" value="TreeGrafter"/>
</dbReference>
<dbReference type="Pfam" id="PF12704">
    <property type="entry name" value="MacB_PCD"/>
    <property type="match status" value="1"/>
</dbReference>
<evidence type="ECO:0000259" key="2">
    <source>
        <dbReference type="Pfam" id="PF12704"/>
    </source>
</evidence>
<dbReference type="SUPFAM" id="SSF52540">
    <property type="entry name" value="P-loop containing nucleoside triphosphate hydrolases"/>
    <property type="match status" value="1"/>
</dbReference>
<dbReference type="InterPro" id="IPR050250">
    <property type="entry name" value="Macrolide_Exporter_MacB"/>
</dbReference>